<organism evidence="1 2">
    <name type="scientific">Vaccinium darrowii</name>
    <dbReference type="NCBI Taxonomy" id="229202"/>
    <lineage>
        <taxon>Eukaryota</taxon>
        <taxon>Viridiplantae</taxon>
        <taxon>Streptophyta</taxon>
        <taxon>Embryophyta</taxon>
        <taxon>Tracheophyta</taxon>
        <taxon>Spermatophyta</taxon>
        <taxon>Magnoliopsida</taxon>
        <taxon>eudicotyledons</taxon>
        <taxon>Gunneridae</taxon>
        <taxon>Pentapetalae</taxon>
        <taxon>asterids</taxon>
        <taxon>Ericales</taxon>
        <taxon>Ericaceae</taxon>
        <taxon>Vaccinioideae</taxon>
        <taxon>Vaccinieae</taxon>
        <taxon>Vaccinium</taxon>
    </lineage>
</organism>
<reference evidence="1 2" key="1">
    <citation type="journal article" date="2021" name="Hortic Res">
        <title>High-quality reference genome and annotation aids understanding of berry development for evergreen blueberry (Vaccinium darrowii).</title>
        <authorList>
            <person name="Yu J."/>
            <person name="Hulse-Kemp A.M."/>
            <person name="Babiker E."/>
            <person name="Staton M."/>
        </authorList>
    </citation>
    <scope>NUCLEOTIDE SEQUENCE [LARGE SCALE GENOMIC DNA]</scope>
    <source>
        <strain evidence="2">cv. NJ 8807/NJ 8810</strain>
        <tissue evidence="1">Young leaf</tissue>
    </source>
</reference>
<comment type="caution">
    <text evidence="1">The sequence shown here is derived from an EMBL/GenBank/DDBJ whole genome shotgun (WGS) entry which is preliminary data.</text>
</comment>
<sequence>MPKRKVDDAACTMKSEKEFRTESNGADADGIKQDNEIGDAKDVEWTDNNCDVHCDCDGDDNDDADDCDGDDNADADSDDCDSDDETERVVIDYKKGQRELAKYICSSGLPDVIYLVKDMFPSWPLDVPSIKGDCLQIYEKDKLRVKHILKNMDGQISLSVDELRHYRHSGLDGVFMCLTAHFIDDRWNLKKWVLGFRCISRNDSETLHSATLKTVKDWDIESKISGLTLAGSNIYNEMVEELRDGVQEKKRLQLDGKLFCVKCCAEMFKLMANDAYNEIHDIIDKVSLLVPCKSDPVWCLTVWKLKEALELDARGAFSSEDFYDVPSADEWEKVKCICKLVESAETVARSIFYRKNATANIFLHNLEELRAILFQESISSDSLTSKVAKKMLRRLDEYLEDMFFVLSIASVMDPRHKMRYIDYLSSKREASDGNSRSALVLDAVHSIYSDYVNQDLEKEKSVSGSTSDSEEELSYQAERIEGVPKIRIGCKSITTSLNPVISHQSQIWTELRGEKTTMDERIRDWSTLPTELDQFTSPS</sequence>
<name>A0ACB7ZKA2_9ERIC</name>
<proteinExistence type="predicted"/>
<evidence type="ECO:0000313" key="2">
    <source>
        <dbReference type="Proteomes" id="UP000828048"/>
    </source>
</evidence>
<gene>
    <name evidence="1" type="ORF">Vadar_013281</name>
</gene>
<accession>A0ACB7ZKA2</accession>
<evidence type="ECO:0000313" key="1">
    <source>
        <dbReference type="EMBL" id="KAH7865931.1"/>
    </source>
</evidence>
<protein>
    <submittedName>
        <fullName evidence="1">Uncharacterized protein</fullName>
    </submittedName>
</protein>
<dbReference type="Proteomes" id="UP000828048">
    <property type="component" value="Chromosome 9"/>
</dbReference>
<dbReference type="EMBL" id="CM037159">
    <property type="protein sequence ID" value="KAH7865931.1"/>
    <property type="molecule type" value="Genomic_DNA"/>
</dbReference>
<keyword evidence="2" id="KW-1185">Reference proteome</keyword>